<gene>
    <name evidence="2" type="ORF">NB231_09658</name>
</gene>
<evidence type="ECO:0000313" key="2">
    <source>
        <dbReference type="EMBL" id="EAR22708.1"/>
    </source>
</evidence>
<name>A4BNA9_9GAMM</name>
<dbReference type="HOGENOM" id="CLU_1729459_0_0_6"/>
<accession>A4BNA9</accession>
<organism evidence="2 3">
    <name type="scientific">Nitrococcus mobilis Nb-231</name>
    <dbReference type="NCBI Taxonomy" id="314278"/>
    <lineage>
        <taxon>Bacteria</taxon>
        <taxon>Pseudomonadati</taxon>
        <taxon>Pseudomonadota</taxon>
        <taxon>Gammaproteobacteria</taxon>
        <taxon>Chromatiales</taxon>
        <taxon>Ectothiorhodospiraceae</taxon>
        <taxon>Nitrococcus</taxon>
    </lineage>
</organism>
<dbReference type="Proteomes" id="UP000003374">
    <property type="component" value="Unassembled WGS sequence"/>
</dbReference>
<keyword evidence="3" id="KW-1185">Reference proteome</keyword>
<feature type="region of interest" description="Disordered" evidence="1">
    <location>
        <begin position="124"/>
        <end position="151"/>
    </location>
</feature>
<comment type="caution">
    <text evidence="2">The sequence shown here is derived from an EMBL/GenBank/DDBJ whole genome shotgun (WGS) entry which is preliminary data.</text>
</comment>
<proteinExistence type="predicted"/>
<dbReference type="EMBL" id="AAOF01000002">
    <property type="protein sequence ID" value="EAR22708.1"/>
    <property type="molecule type" value="Genomic_DNA"/>
</dbReference>
<protein>
    <submittedName>
        <fullName evidence="2">Uncharacterized protein</fullName>
    </submittedName>
</protein>
<dbReference type="AlphaFoldDB" id="A4BNA9"/>
<reference evidence="2 3" key="1">
    <citation type="submission" date="2006-02" db="EMBL/GenBank/DDBJ databases">
        <authorList>
            <person name="Waterbury J."/>
            <person name="Ferriera S."/>
            <person name="Johnson J."/>
            <person name="Kravitz S."/>
            <person name="Halpern A."/>
            <person name="Remington K."/>
            <person name="Beeson K."/>
            <person name="Tran B."/>
            <person name="Rogers Y.-H."/>
            <person name="Friedman R."/>
            <person name="Venter J.C."/>
        </authorList>
    </citation>
    <scope>NUCLEOTIDE SEQUENCE [LARGE SCALE GENOMIC DNA]</scope>
    <source>
        <strain evidence="2 3">Nb-231</strain>
    </source>
</reference>
<evidence type="ECO:0000256" key="1">
    <source>
        <dbReference type="SAM" id="MobiDB-lite"/>
    </source>
</evidence>
<sequence length="151" mass="16147">MVAVGRGASASSLKRRFQLQNAASKAEIAPGYRRTTMHVNCLHGSDPALCSAIWERQALRVQTKSACNGLDMGRSQPVRLNNARRVGRSVGHALQTLVVLRERGLVRTPIGDGVNCLARPGGEGAGEAVMDPDPVPARVHEPRLAQHGQVT</sequence>
<evidence type="ECO:0000313" key="3">
    <source>
        <dbReference type="Proteomes" id="UP000003374"/>
    </source>
</evidence>